<dbReference type="Proteomes" id="UP000324091">
    <property type="component" value="Chromosome 20"/>
</dbReference>
<evidence type="ECO:0000313" key="3">
    <source>
        <dbReference type="Proteomes" id="UP000324091"/>
    </source>
</evidence>
<dbReference type="EMBL" id="RHFK02000013">
    <property type="protein sequence ID" value="TWW66922.1"/>
    <property type="molecule type" value="Genomic_DNA"/>
</dbReference>
<evidence type="ECO:0000313" key="2">
    <source>
        <dbReference type="EMBL" id="TWW66922.1"/>
    </source>
</evidence>
<feature type="region of interest" description="Disordered" evidence="1">
    <location>
        <begin position="306"/>
        <end position="331"/>
    </location>
</feature>
<accession>A0A5C6NH61</accession>
<keyword evidence="3" id="KW-1185">Reference proteome</keyword>
<name>A0A5C6NH61_9TELE</name>
<dbReference type="SUPFAM" id="SSF56219">
    <property type="entry name" value="DNase I-like"/>
    <property type="match status" value="1"/>
</dbReference>
<sequence length="331" mass="36733">MGWLGRERGEGGGQVEERIGIWNVISLVGKEPELVHEVEKFQLDIVGLTSTHSKGSGTSLLEKGWTLYHSGVADAVQRIHPFWSPERECWRVLLLGAPSSPWVTSMLKLPITNALFRHKGIHMCTWHQDALGRRSIIDFVVVSSDLQPYVLDSRVKRGAELSTDHHLVESFDHVPGEAGDIESEWTMFRASIVEAADQCCGRKVVGAVVAAMPELTGGYQRYWQAKRSAATAVAEAKTWAWEEFGEAMENDFRTASKRFWTTIWHLRKGKQSTVNTVYSGDGVLLTSTQDVVDRWKEYFEDLLNPTNAPSSEEAGPGDLGTGLHISGAEVA</sequence>
<dbReference type="AlphaFoldDB" id="A0A5C6NH61"/>
<proteinExistence type="predicted"/>
<comment type="caution">
    <text evidence="2">The sequence shown here is derived from an EMBL/GenBank/DDBJ whole genome shotgun (WGS) entry which is preliminary data.</text>
</comment>
<protein>
    <recommendedName>
        <fullName evidence="4">Endonuclease/exonuclease/phosphatase domain-containing protein</fullName>
    </recommendedName>
</protein>
<evidence type="ECO:0008006" key="4">
    <source>
        <dbReference type="Google" id="ProtNLM"/>
    </source>
</evidence>
<gene>
    <name evidence="2" type="ORF">D4764_20G0009540</name>
</gene>
<reference evidence="2 3" key="1">
    <citation type="submission" date="2019-04" db="EMBL/GenBank/DDBJ databases">
        <title>Chromosome genome assembly for Takifugu flavidus.</title>
        <authorList>
            <person name="Xiao S."/>
        </authorList>
    </citation>
    <scope>NUCLEOTIDE SEQUENCE [LARGE SCALE GENOMIC DNA]</scope>
    <source>
        <strain evidence="2">HTHZ2018</strain>
        <tissue evidence="2">Muscle</tissue>
    </source>
</reference>
<evidence type="ECO:0000256" key="1">
    <source>
        <dbReference type="SAM" id="MobiDB-lite"/>
    </source>
</evidence>
<organism evidence="2 3">
    <name type="scientific">Takifugu flavidus</name>
    <name type="common">sansaifugu</name>
    <dbReference type="NCBI Taxonomy" id="433684"/>
    <lineage>
        <taxon>Eukaryota</taxon>
        <taxon>Metazoa</taxon>
        <taxon>Chordata</taxon>
        <taxon>Craniata</taxon>
        <taxon>Vertebrata</taxon>
        <taxon>Euteleostomi</taxon>
        <taxon>Actinopterygii</taxon>
        <taxon>Neopterygii</taxon>
        <taxon>Teleostei</taxon>
        <taxon>Neoteleostei</taxon>
        <taxon>Acanthomorphata</taxon>
        <taxon>Eupercaria</taxon>
        <taxon>Tetraodontiformes</taxon>
        <taxon>Tetradontoidea</taxon>
        <taxon>Tetraodontidae</taxon>
        <taxon>Takifugu</taxon>
    </lineage>
</organism>
<dbReference type="InterPro" id="IPR036691">
    <property type="entry name" value="Endo/exonu/phosph_ase_sf"/>
</dbReference>